<dbReference type="AlphaFoldDB" id="A0A8K0DEK9"/>
<evidence type="ECO:0000259" key="2">
    <source>
        <dbReference type="Pfam" id="PF13518"/>
    </source>
</evidence>
<dbReference type="Pfam" id="PF13518">
    <property type="entry name" value="HTH_28"/>
    <property type="match status" value="1"/>
</dbReference>
<dbReference type="InterPro" id="IPR009057">
    <property type="entry name" value="Homeodomain-like_sf"/>
</dbReference>
<dbReference type="GO" id="GO:0005634">
    <property type="term" value="C:nucleus"/>
    <property type="evidence" value="ECO:0007669"/>
    <property type="project" value="UniProtKB-SubCell"/>
</dbReference>
<dbReference type="Proteomes" id="UP000801492">
    <property type="component" value="Unassembled WGS sequence"/>
</dbReference>
<evidence type="ECO:0000313" key="3">
    <source>
        <dbReference type="EMBL" id="KAF2901657.1"/>
    </source>
</evidence>
<proteinExistence type="predicted"/>
<protein>
    <recommendedName>
        <fullName evidence="2">Insertion element IS150 protein InsJ-like helix-turn-helix domain-containing protein</fullName>
    </recommendedName>
</protein>
<accession>A0A8K0DEK9</accession>
<dbReference type="InterPro" id="IPR055247">
    <property type="entry name" value="InsJ-like_HTH"/>
</dbReference>
<comment type="caution">
    <text evidence="3">The sequence shown here is derived from an EMBL/GenBank/DDBJ whole genome shotgun (WGS) entry which is preliminary data.</text>
</comment>
<comment type="subcellular location">
    <subcellularLocation>
        <location evidence="1">Nucleus</location>
    </subcellularLocation>
</comment>
<gene>
    <name evidence="3" type="ORF">ILUMI_04529</name>
</gene>
<reference evidence="3" key="1">
    <citation type="submission" date="2019-08" db="EMBL/GenBank/DDBJ databases">
        <title>The genome of the North American firefly Photinus pyralis.</title>
        <authorList>
            <consortium name="Photinus pyralis genome working group"/>
            <person name="Fallon T.R."/>
            <person name="Sander Lower S.E."/>
            <person name="Weng J.-K."/>
        </authorList>
    </citation>
    <scope>NUCLEOTIDE SEQUENCE</scope>
    <source>
        <strain evidence="3">TRF0915ILg1</strain>
        <tissue evidence="3">Whole body</tissue>
    </source>
</reference>
<feature type="domain" description="Insertion element IS150 protein InsJ-like helix-turn-helix" evidence="2">
    <location>
        <begin position="48"/>
        <end position="90"/>
    </location>
</feature>
<name>A0A8K0DEK9_IGNLU</name>
<evidence type="ECO:0000313" key="4">
    <source>
        <dbReference type="Proteomes" id="UP000801492"/>
    </source>
</evidence>
<organism evidence="3 4">
    <name type="scientific">Ignelater luminosus</name>
    <name type="common">Cucubano</name>
    <name type="synonym">Pyrophorus luminosus</name>
    <dbReference type="NCBI Taxonomy" id="2038154"/>
    <lineage>
        <taxon>Eukaryota</taxon>
        <taxon>Metazoa</taxon>
        <taxon>Ecdysozoa</taxon>
        <taxon>Arthropoda</taxon>
        <taxon>Hexapoda</taxon>
        <taxon>Insecta</taxon>
        <taxon>Pterygota</taxon>
        <taxon>Neoptera</taxon>
        <taxon>Endopterygota</taxon>
        <taxon>Coleoptera</taxon>
        <taxon>Polyphaga</taxon>
        <taxon>Elateriformia</taxon>
        <taxon>Elateroidea</taxon>
        <taxon>Elateridae</taxon>
        <taxon>Agrypninae</taxon>
        <taxon>Pyrophorini</taxon>
        <taxon>Ignelater</taxon>
    </lineage>
</organism>
<sequence length="142" mass="16145">MLKAWKFQFNNNLLSKIGKWESSGLKELNSNMSNIYSLPKSHNNLDCAKAVALVEDGRDQRYVARVFNVSYFTIQRVLARFQETGRNIRRPGCDRKRKTTANNDGFLVLNTLRDSHLTSVETKNQLREVRGIEVGVAKLTGG</sequence>
<evidence type="ECO:0000256" key="1">
    <source>
        <dbReference type="ARBA" id="ARBA00004123"/>
    </source>
</evidence>
<dbReference type="EMBL" id="VTPC01001518">
    <property type="protein sequence ID" value="KAF2901657.1"/>
    <property type="molecule type" value="Genomic_DNA"/>
</dbReference>
<dbReference type="OrthoDB" id="6778180at2759"/>
<dbReference type="SUPFAM" id="SSF46689">
    <property type="entry name" value="Homeodomain-like"/>
    <property type="match status" value="1"/>
</dbReference>
<keyword evidence="4" id="KW-1185">Reference proteome</keyword>